<gene>
    <name evidence="3" type="ORF">PARMNEM_LOCUS17797</name>
</gene>
<dbReference type="EMBL" id="CAVLGL010000104">
    <property type="protein sequence ID" value="CAK1598853.1"/>
    <property type="molecule type" value="Genomic_DNA"/>
</dbReference>
<sequence length="278" mass="32193">MDDPDYGQKAQRPDMTEEDFQMSKSEFLKQIGLSDQQRDDLQIHTIDQSSSQEWLENRKNRLTASIFGKICKRKENISCAPLVRSIVKPQIISNVPSIKYGKANEQTALAQLSRQESITITRCGLYIDKTLQFLGASPDGSYKNKEGKTGLVEIKCPFSAKNMQSDEAVKAKKIKFWKYNAKNNTFSVDKNHDYYFQIQSQLNITEIDMCLFSIWTGEEHSMKIEYVKRDPEFWQDKMVGPLSKFYLNCLLLELIDSRMERSMPIKDPPYIIQAIENK</sequence>
<dbReference type="Gene3D" id="3.90.320.10">
    <property type="match status" value="1"/>
</dbReference>
<dbReference type="PANTHER" id="PTHR46609">
    <property type="entry name" value="EXONUCLEASE, PHAGE-TYPE/RECB, C-TERMINAL DOMAIN-CONTAINING PROTEIN"/>
    <property type="match status" value="1"/>
</dbReference>
<dbReference type="Pfam" id="PF09588">
    <property type="entry name" value="YqaJ"/>
    <property type="match status" value="1"/>
</dbReference>
<feature type="region of interest" description="Disordered" evidence="1">
    <location>
        <begin position="1"/>
        <end position="20"/>
    </location>
</feature>
<evidence type="ECO:0000313" key="4">
    <source>
        <dbReference type="Proteomes" id="UP001314205"/>
    </source>
</evidence>
<dbReference type="InterPro" id="IPR011335">
    <property type="entry name" value="Restrct_endonuc-II-like"/>
</dbReference>
<dbReference type="InterPro" id="IPR011604">
    <property type="entry name" value="PDDEXK-like_dom_sf"/>
</dbReference>
<dbReference type="CDD" id="cd22343">
    <property type="entry name" value="PDDEXK_lambda_exonuclease-like"/>
    <property type="match status" value="1"/>
</dbReference>
<dbReference type="PANTHER" id="PTHR46609:SF8">
    <property type="entry name" value="YQAJ VIRAL RECOMBINASE DOMAIN-CONTAINING PROTEIN"/>
    <property type="match status" value="1"/>
</dbReference>
<protein>
    <recommendedName>
        <fullName evidence="2">YqaJ viral recombinase domain-containing protein</fullName>
    </recommendedName>
</protein>
<dbReference type="GO" id="GO:0006281">
    <property type="term" value="P:DNA repair"/>
    <property type="evidence" value="ECO:0007669"/>
    <property type="project" value="UniProtKB-ARBA"/>
</dbReference>
<dbReference type="SUPFAM" id="SSF52980">
    <property type="entry name" value="Restriction endonuclease-like"/>
    <property type="match status" value="1"/>
</dbReference>
<dbReference type="InterPro" id="IPR051703">
    <property type="entry name" value="NF-kappa-B_Signaling_Reg"/>
</dbReference>
<accession>A0AAV1LTV2</accession>
<name>A0AAV1LTV2_9NEOP</name>
<organism evidence="3 4">
    <name type="scientific">Parnassius mnemosyne</name>
    <name type="common">clouded apollo</name>
    <dbReference type="NCBI Taxonomy" id="213953"/>
    <lineage>
        <taxon>Eukaryota</taxon>
        <taxon>Metazoa</taxon>
        <taxon>Ecdysozoa</taxon>
        <taxon>Arthropoda</taxon>
        <taxon>Hexapoda</taxon>
        <taxon>Insecta</taxon>
        <taxon>Pterygota</taxon>
        <taxon>Neoptera</taxon>
        <taxon>Endopterygota</taxon>
        <taxon>Lepidoptera</taxon>
        <taxon>Glossata</taxon>
        <taxon>Ditrysia</taxon>
        <taxon>Papilionoidea</taxon>
        <taxon>Papilionidae</taxon>
        <taxon>Parnassiinae</taxon>
        <taxon>Parnassini</taxon>
        <taxon>Parnassius</taxon>
        <taxon>Driopa</taxon>
    </lineage>
</organism>
<reference evidence="3 4" key="1">
    <citation type="submission" date="2023-11" db="EMBL/GenBank/DDBJ databases">
        <authorList>
            <person name="Hedman E."/>
            <person name="Englund M."/>
            <person name="Stromberg M."/>
            <person name="Nyberg Akerstrom W."/>
            <person name="Nylinder S."/>
            <person name="Jareborg N."/>
            <person name="Kallberg Y."/>
            <person name="Kronander E."/>
        </authorList>
    </citation>
    <scope>NUCLEOTIDE SEQUENCE [LARGE SCALE GENOMIC DNA]</scope>
</reference>
<evidence type="ECO:0000313" key="3">
    <source>
        <dbReference type="EMBL" id="CAK1598853.1"/>
    </source>
</evidence>
<dbReference type="InterPro" id="IPR019080">
    <property type="entry name" value="YqaJ_viral_recombinase"/>
</dbReference>
<evidence type="ECO:0000256" key="1">
    <source>
        <dbReference type="SAM" id="MobiDB-lite"/>
    </source>
</evidence>
<dbReference type="AlphaFoldDB" id="A0AAV1LTV2"/>
<feature type="domain" description="YqaJ viral recombinase" evidence="2">
    <location>
        <begin position="53"/>
        <end position="207"/>
    </location>
</feature>
<comment type="caution">
    <text evidence="3">The sequence shown here is derived from an EMBL/GenBank/DDBJ whole genome shotgun (WGS) entry which is preliminary data.</text>
</comment>
<evidence type="ECO:0000259" key="2">
    <source>
        <dbReference type="Pfam" id="PF09588"/>
    </source>
</evidence>
<dbReference type="Proteomes" id="UP001314205">
    <property type="component" value="Unassembled WGS sequence"/>
</dbReference>
<proteinExistence type="predicted"/>
<keyword evidence="4" id="KW-1185">Reference proteome</keyword>